<dbReference type="RefSeq" id="WP_208110972.1">
    <property type="nucleotide sequence ID" value="NZ_SNWM01000002.1"/>
</dbReference>
<dbReference type="EC" id="1.8.4.11" evidence="1"/>
<keyword evidence="2" id="KW-0560">Oxidoreductase</keyword>
<evidence type="ECO:0000256" key="3">
    <source>
        <dbReference type="ARBA" id="ARBA00047806"/>
    </source>
</evidence>
<dbReference type="GO" id="GO:0008113">
    <property type="term" value="F:peptide-methionine (S)-S-oxide reductase activity"/>
    <property type="evidence" value="ECO:0007669"/>
    <property type="project" value="UniProtKB-EC"/>
</dbReference>
<dbReference type="InterPro" id="IPR036509">
    <property type="entry name" value="Met_Sox_Rdtase_MsrA_sf"/>
</dbReference>
<evidence type="ECO:0000313" key="7">
    <source>
        <dbReference type="Proteomes" id="UP000295499"/>
    </source>
</evidence>
<evidence type="ECO:0000313" key="6">
    <source>
        <dbReference type="EMBL" id="TDO22611.1"/>
    </source>
</evidence>
<comment type="catalytic activity">
    <reaction evidence="3">
        <text>L-methionyl-[protein] + [thioredoxin]-disulfide + H2O = L-methionyl-(S)-S-oxide-[protein] + [thioredoxin]-dithiol</text>
        <dbReference type="Rhea" id="RHEA:14217"/>
        <dbReference type="Rhea" id="RHEA-COMP:10698"/>
        <dbReference type="Rhea" id="RHEA-COMP:10700"/>
        <dbReference type="Rhea" id="RHEA-COMP:12313"/>
        <dbReference type="Rhea" id="RHEA-COMP:12315"/>
        <dbReference type="ChEBI" id="CHEBI:15377"/>
        <dbReference type="ChEBI" id="CHEBI:16044"/>
        <dbReference type="ChEBI" id="CHEBI:29950"/>
        <dbReference type="ChEBI" id="CHEBI:44120"/>
        <dbReference type="ChEBI" id="CHEBI:50058"/>
        <dbReference type="EC" id="1.8.4.11"/>
    </reaction>
</comment>
<dbReference type="InterPro" id="IPR002569">
    <property type="entry name" value="Met_Sox_Rdtase_MsrA_dom"/>
</dbReference>
<reference evidence="6 7" key="1">
    <citation type="submission" date="2019-03" db="EMBL/GenBank/DDBJ databases">
        <title>Genomic Encyclopedia of Archaeal and Bacterial Type Strains, Phase II (KMG-II): from individual species to whole genera.</title>
        <authorList>
            <person name="Goeker M."/>
        </authorList>
    </citation>
    <scope>NUCLEOTIDE SEQUENCE [LARGE SCALE GENOMIC DNA]</scope>
    <source>
        <strain evidence="6 7">DSM 19034</strain>
    </source>
</reference>
<dbReference type="Proteomes" id="UP000295499">
    <property type="component" value="Unassembled WGS sequence"/>
</dbReference>
<dbReference type="PANTHER" id="PTHR43774">
    <property type="entry name" value="PEPTIDE METHIONINE SULFOXIDE REDUCTASE"/>
    <property type="match status" value="1"/>
</dbReference>
<evidence type="ECO:0000256" key="2">
    <source>
        <dbReference type="ARBA" id="ARBA00023002"/>
    </source>
</evidence>
<comment type="caution">
    <text evidence="6">The sequence shown here is derived from an EMBL/GenBank/DDBJ whole genome shotgun (WGS) entry which is preliminary data.</text>
</comment>
<evidence type="ECO:0000256" key="4">
    <source>
        <dbReference type="ARBA" id="ARBA00048782"/>
    </source>
</evidence>
<dbReference type="Pfam" id="PF01625">
    <property type="entry name" value="PMSR"/>
    <property type="match status" value="1"/>
</dbReference>
<proteinExistence type="predicted"/>
<protein>
    <recommendedName>
        <fullName evidence="1">peptide-methionine (S)-S-oxide reductase</fullName>
        <ecNumber evidence="1">1.8.4.11</ecNumber>
    </recommendedName>
</protein>
<organism evidence="6 7">
    <name type="scientific">Pedobacter duraquae</name>
    <dbReference type="NCBI Taxonomy" id="425511"/>
    <lineage>
        <taxon>Bacteria</taxon>
        <taxon>Pseudomonadati</taxon>
        <taxon>Bacteroidota</taxon>
        <taxon>Sphingobacteriia</taxon>
        <taxon>Sphingobacteriales</taxon>
        <taxon>Sphingobacteriaceae</taxon>
        <taxon>Pedobacter</taxon>
    </lineage>
</organism>
<accession>A0A4R6IKQ3</accession>
<evidence type="ECO:0000259" key="5">
    <source>
        <dbReference type="Pfam" id="PF01625"/>
    </source>
</evidence>
<dbReference type="EMBL" id="SNWM01000002">
    <property type="protein sequence ID" value="TDO22611.1"/>
    <property type="molecule type" value="Genomic_DNA"/>
</dbReference>
<dbReference type="Gene3D" id="3.30.1060.10">
    <property type="entry name" value="Peptide methionine sulphoxide reductase MsrA"/>
    <property type="match status" value="1"/>
</dbReference>
<gene>
    <name evidence="6" type="ORF">CLV32_1587</name>
</gene>
<dbReference type="PANTHER" id="PTHR43774:SF1">
    <property type="entry name" value="PEPTIDE METHIONINE SULFOXIDE REDUCTASE MSRA 2"/>
    <property type="match status" value="1"/>
</dbReference>
<keyword evidence="7" id="KW-1185">Reference proteome</keyword>
<evidence type="ECO:0000256" key="1">
    <source>
        <dbReference type="ARBA" id="ARBA00012502"/>
    </source>
</evidence>
<comment type="catalytic activity">
    <reaction evidence="4">
        <text>[thioredoxin]-disulfide + L-methionine + H2O = L-methionine (S)-S-oxide + [thioredoxin]-dithiol</text>
        <dbReference type="Rhea" id="RHEA:19993"/>
        <dbReference type="Rhea" id="RHEA-COMP:10698"/>
        <dbReference type="Rhea" id="RHEA-COMP:10700"/>
        <dbReference type="ChEBI" id="CHEBI:15377"/>
        <dbReference type="ChEBI" id="CHEBI:29950"/>
        <dbReference type="ChEBI" id="CHEBI:50058"/>
        <dbReference type="ChEBI" id="CHEBI:57844"/>
        <dbReference type="ChEBI" id="CHEBI:58772"/>
        <dbReference type="EC" id="1.8.4.11"/>
    </reaction>
</comment>
<dbReference type="AlphaFoldDB" id="A0A4R6IKQ3"/>
<sequence>MLNKISTIGLGGSCHWCTEAIFLSLKGVISVQQGWISSDEAPEFFSEAVMVTFDEQQISLAILISIHLHTHSCTSSHSMRDKYRSAIYTFDDHQMSVAGEALEHLQKEFPDPIITEVLNFHEFKLNKTEYLNYYYSNPEKPFCQNIVKPKLLELLNKFSKVVDNDRLQHLR</sequence>
<dbReference type="SUPFAM" id="SSF55068">
    <property type="entry name" value="Peptide methionine sulfoxide reductase"/>
    <property type="match status" value="1"/>
</dbReference>
<name>A0A4R6IKQ3_9SPHI</name>
<feature type="domain" description="Peptide methionine sulphoxide reductase MsrA" evidence="5">
    <location>
        <begin position="8"/>
        <end position="143"/>
    </location>
</feature>